<sequence>MQKNISALLAAAVIVTGLLSPLGGGTAGALPAKSGHAAEAETAAAMQNGSLASDKLKAFTDVKTDSWAAHAVQRWSRSGVISGYGDGSFRPDQQVTRAEFTAIVNRIFGYTEMAASLPADVPAGAWYKNDIAKAVAAGYLSAGADHHIQPAAKLKRGEAVVALQKIFRLETVNHTGALYSDLAGADSEVRSAADAFTAAGYIQGYPGGLFKPGGSITRAELAKLADTLVQELYSSGGEVKPGTVHGNVVLNHEGATLKDSVIEGNLYLTEGIGEGDIRIEGVQVKGTTYIRGGGEHSVTLLNSSLGAVQVAKPRGTIRIVASGSTVTGTVYLNSGASLEESSLTGEGFTDVILPAGQKTVALKGNYGVVSTADPAGGSLTLNFSGKLAKLIWGAPGTIVLQDKAQVAELLIRAGAKGLAIRGSGSFGTVLNQAEDVTVGGFALKQGSSTNLNPAAPQASRAPAAGGGGETATATPAVTATPEPTRTPAPVVTPEPTPEATPAPTTDPWSLVWNDEFDDNVIDPAKWTYDLGDGTAVGNPGWGNNELEYYTNDAKNVQEQGGKLIITARKEAVGGKPYTSTRIKTNGLYSKMYGKFEIRAKAPAGKGLWPAIWMLPEDYAYGNWAASGEIDIMEGWGSRPNVVAGTIHYGSQWPDNVYSGKEYVLPGGSTIEEFHNYSIEWEPGEIRWYVDGVLYSTNNDWYSKSSGQPAMNAYPAPFNQKFHLLMNLAVGGNFDGNPTEDTVFPSSMEIDYVRIYELTGRDYRQPVPVQWEKEPYLEGAKLPLADGNFIHNSSFTEQVEGDAGMGIPNTAHWVLYKDEGADAALSVEQLGGKNFLQVNISKPGGNSYSIQPQAIVSLAKGRFYKLSFDAKTDTAREFTARLTGGATLGFPSYSPAFKAGLTPDIQHFETMFQMKENSDNAARVEFNMGTNASPVWLGNARLEEIDQIPFDHDSAKTPLGSGNHLYNGSFDLGEVNGRSYWHVEGTGGAEVSPVVKDGRLELGIAGNGGAEADVTLLQKGIFLVQGHDYKLTFEADSSSARTATVELRGHDGSVYASQPVQLTAGKQQAEAVFTDLAGVTDHLGQFVLRLGGDAGTVVLDQFLLLRTSFYYDPDIDYFPLKNGDFSNGFNGWNQLLFEKGGQSSSAAGDGAARFHITNTGNEAYSVMMFQNGLKAAAGSKYIIEFDASSSVAREISVRAENGQNSPSHGEIVKLSPEKKHYAMEFTQLTKDTLSLKFLLGKVEGVSIAQAHDIMIDNVKFEVKDAPAKPQELVADSTNNRVLQPVELTFAEKEDWSSKIKAVKVNGTTLGKELYAVQSGIIRLDAAVFPAEDRYMISVEADGYVAAPVVQYILESGDNLVFNGSFGAGDAGWSIWSPDKGMSSFQVAGGVAEVQINAAGSEVWHTQLYQENIRLEAGTTYELSFKAKSTVPRQMIVEYGGTSAQPAQAKFEVTATWATYSAQFTVTNNNLLKLNYLIGKTLGEDGTANSTAHTISLDDIAVREVTGGPVIEPVSGTLENGTFDAGQGMKGWTQYFEGPGSAAARDGELEVLLNYTGSANYAAQVDYRDLKLVQGKSYTLSFNARSDVNRLVEVAVEHFGGDYTKYLPATPAALTGEMQRFSYTFTMNGGTDAGAHLVFLLGLIEGNSPETNAAIAAGNHIYMDDVSLVENL</sequence>
<evidence type="ECO:0000256" key="1">
    <source>
        <dbReference type="ARBA" id="ARBA00006865"/>
    </source>
</evidence>
<dbReference type="Proteomes" id="UP000711047">
    <property type="component" value="Unassembled WGS sequence"/>
</dbReference>
<dbReference type="Pfam" id="PF02018">
    <property type="entry name" value="CBM_4_9"/>
    <property type="match status" value="4"/>
</dbReference>
<comment type="similarity">
    <text evidence="1">Belongs to the glycosyl hydrolase 16 family.</text>
</comment>
<feature type="chain" id="PRO_5045775483" evidence="4">
    <location>
        <begin position="21"/>
        <end position="1670"/>
    </location>
</feature>
<dbReference type="PANTHER" id="PTHR10963:SF55">
    <property type="entry name" value="GLYCOSIDE HYDROLASE FAMILY 16 PROTEIN"/>
    <property type="match status" value="1"/>
</dbReference>
<evidence type="ECO:0000259" key="6">
    <source>
        <dbReference type="PROSITE" id="PS51762"/>
    </source>
</evidence>
<feature type="compositionally biased region" description="Low complexity" evidence="3">
    <location>
        <begin position="470"/>
        <end position="483"/>
    </location>
</feature>
<dbReference type="InterPro" id="IPR013320">
    <property type="entry name" value="ConA-like_dom_sf"/>
</dbReference>
<dbReference type="CDD" id="cd08023">
    <property type="entry name" value="GH16_laminarinase_like"/>
    <property type="match status" value="1"/>
</dbReference>
<feature type="signal peptide" evidence="4">
    <location>
        <begin position="1"/>
        <end position="20"/>
    </location>
</feature>
<name>A0ABX2DNM1_9BACL</name>
<dbReference type="Pfam" id="PF00722">
    <property type="entry name" value="Glyco_hydro_16"/>
    <property type="match status" value="1"/>
</dbReference>
<dbReference type="InterPro" id="IPR003305">
    <property type="entry name" value="CenC_carb-bd"/>
</dbReference>
<dbReference type="Pfam" id="PF07550">
    <property type="entry name" value="Shr-like_HID"/>
    <property type="match status" value="1"/>
</dbReference>
<dbReference type="Gene3D" id="2.60.120.200">
    <property type="match status" value="1"/>
</dbReference>
<dbReference type="InterPro" id="IPR001119">
    <property type="entry name" value="SLH_dom"/>
</dbReference>
<feature type="region of interest" description="Disordered" evidence="3">
    <location>
        <begin position="449"/>
        <end position="509"/>
    </location>
</feature>
<dbReference type="Gene3D" id="2.60.120.260">
    <property type="entry name" value="Galactose-binding domain-like"/>
    <property type="match status" value="5"/>
</dbReference>
<dbReference type="InterPro" id="IPR000757">
    <property type="entry name" value="Beta-glucanase-like"/>
</dbReference>
<feature type="domain" description="GH16" evidence="6">
    <location>
        <begin position="495"/>
        <end position="760"/>
    </location>
</feature>
<proteinExistence type="inferred from homology"/>
<gene>
    <name evidence="7" type="ORF">HQN87_09855</name>
</gene>
<protein>
    <submittedName>
        <fullName evidence="7">Carbohydrate binding domain-containing protein</fullName>
    </submittedName>
</protein>
<keyword evidence="4" id="KW-0732">Signal</keyword>
<feature type="compositionally biased region" description="Pro residues" evidence="3">
    <location>
        <begin position="484"/>
        <end position="500"/>
    </location>
</feature>
<dbReference type="InterPro" id="IPR008979">
    <property type="entry name" value="Galactose-bd-like_sf"/>
</dbReference>
<dbReference type="PROSITE" id="PS51762">
    <property type="entry name" value="GH16_2"/>
    <property type="match status" value="1"/>
</dbReference>
<keyword evidence="8" id="KW-1185">Reference proteome</keyword>
<dbReference type="InterPro" id="IPR050546">
    <property type="entry name" value="Glycosyl_Hydrlase_16"/>
</dbReference>
<dbReference type="SUPFAM" id="SSF49785">
    <property type="entry name" value="Galactose-binding domain-like"/>
    <property type="match status" value="5"/>
</dbReference>
<dbReference type="EMBL" id="JABMKX010000005">
    <property type="protein sequence ID" value="NQX45633.1"/>
    <property type="molecule type" value="Genomic_DNA"/>
</dbReference>
<evidence type="ECO:0000313" key="8">
    <source>
        <dbReference type="Proteomes" id="UP000711047"/>
    </source>
</evidence>
<feature type="domain" description="SLH" evidence="5">
    <location>
        <begin position="55"/>
        <end position="118"/>
    </location>
</feature>
<organism evidence="7 8">
    <name type="scientific">Paenibacillus tritici</name>
    <dbReference type="NCBI Taxonomy" id="1873425"/>
    <lineage>
        <taxon>Bacteria</taxon>
        <taxon>Bacillati</taxon>
        <taxon>Bacillota</taxon>
        <taxon>Bacilli</taxon>
        <taxon>Bacillales</taxon>
        <taxon>Paenibacillaceae</taxon>
        <taxon>Paenibacillus</taxon>
    </lineage>
</organism>
<evidence type="ECO:0000313" key="7">
    <source>
        <dbReference type="EMBL" id="NQX45633.1"/>
    </source>
</evidence>
<evidence type="ECO:0000256" key="3">
    <source>
        <dbReference type="SAM" id="MobiDB-lite"/>
    </source>
</evidence>
<dbReference type="RefSeq" id="WP_173131530.1">
    <property type="nucleotide sequence ID" value="NZ_JABMKX010000005.1"/>
</dbReference>
<reference evidence="7 8" key="1">
    <citation type="submission" date="2020-05" db="EMBL/GenBank/DDBJ databases">
        <title>Paenibacillus glebae, sp. nov., Paenibacillus humi sp. nov., Paenibacillus pedi sp. nov., Paenibacillus terrestris sp. nov. and Paenibacillus terricola sp. nov., isolated from a forest top soil sample.</title>
        <authorList>
            <person name="Qi S."/>
            <person name="Carlier A."/>
            <person name="Cnockaert M."/>
            <person name="Vandamme P."/>
        </authorList>
    </citation>
    <scope>NUCLEOTIDE SEQUENCE [LARGE SCALE GENOMIC DNA]</scope>
    <source>
        <strain evidence="7 8">LMG 29502</strain>
    </source>
</reference>
<dbReference type="InterPro" id="IPR011432">
    <property type="entry name" value="Shr-like_HID"/>
</dbReference>
<dbReference type="SUPFAM" id="SSF49899">
    <property type="entry name" value="Concanavalin A-like lectins/glucanases"/>
    <property type="match status" value="1"/>
</dbReference>
<accession>A0ABX2DNM1</accession>
<evidence type="ECO:0000256" key="2">
    <source>
        <dbReference type="ARBA" id="ARBA00022801"/>
    </source>
</evidence>
<evidence type="ECO:0000256" key="4">
    <source>
        <dbReference type="SAM" id="SignalP"/>
    </source>
</evidence>
<keyword evidence="2" id="KW-0378">Hydrolase</keyword>
<feature type="domain" description="SLH" evidence="5">
    <location>
        <begin position="176"/>
        <end position="239"/>
    </location>
</feature>
<feature type="compositionally biased region" description="Low complexity" evidence="3">
    <location>
        <begin position="453"/>
        <end position="463"/>
    </location>
</feature>
<evidence type="ECO:0000259" key="5">
    <source>
        <dbReference type="PROSITE" id="PS51272"/>
    </source>
</evidence>
<dbReference type="PROSITE" id="PS51272">
    <property type="entry name" value="SLH"/>
    <property type="match status" value="2"/>
</dbReference>
<dbReference type="Pfam" id="PF00395">
    <property type="entry name" value="SLH"/>
    <property type="match status" value="2"/>
</dbReference>
<dbReference type="PANTHER" id="PTHR10963">
    <property type="entry name" value="GLYCOSYL HYDROLASE-RELATED"/>
    <property type="match status" value="1"/>
</dbReference>
<comment type="caution">
    <text evidence="7">The sequence shown here is derived from an EMBL/GenBank/DDBJ whole genome shotgun (WGS) entry which is preliminary data.</text>
</comment>